<dbReference type="PANTHER" id="PTHR23318:SF0">
    <property type="entry name" value="SERINE_THREONINE-PROTEIN PHOSPHATASE 4 REGULATORY SUBUNIT 3"/>
    <property type="match status" value="1"/>
</dbReference>
<dbReference type="GO" id="GO:0030289">
    <property type="term" value="C:protein phosphatase 4 complex"/>
    <property type="evidence" value="ECO:0007669"/>
    <property type="project" value="TreeGrafter"/>
</dbReference>
<proteinExistence type="predicted"/>
<evidence type="ECO:0000313" key="5">
    <source>
        <dbReference type="EMBL" id="EGG07094.1"/>
    </source>
</evidence>
<feature type="compositionally biased region" description="Low complexity" evidence="3">
    <location>
        <begin position="528"/>
        <end position="539"/>
    </location>
</feature>
<feature type="domain" description="Serine/threonine-protein phosphatase 4 regulatory subunit 3-like central" evidence="4">
    <location>
        <begin position="2"/>
        <end position="397"/>
    </location>
</feature>
<dbReference type="AlphaFoldDB" id="F4RKG9"/>
<evidence type="ECO:0000259" key="4">
    <source>
        <dbReference type="Pfam" id="PF04802"/>
    </source>
</evidence>
<feature type="compositionally biased region" description="Acidic residues" evidence="3">
    <location>
        <begin position="562"/>
        <end position="577"/>
    </location>
</feature>
<comment type="subcellular location">
    <subcellularLocation>
        <location evidence="1">Nucleus</location>
    </subcellularLocation>
</comment>
<dbReference type="Proteomes" id="UP000001072">
    <property type="component" value="Unassembled WGS sequence"/>
</dbReference>
<feature type="region of interest" description="Disordered" evidence="3">
    <location>
        <begin position="562"/>
        <end position="790"/>
    </location>
</feature>
<feature type="compositionally biased region" description="Basic and acidic residues" evidence="3">
    <location>
        <begin position="697"/>
        <end position="709"/>
    </location>
</feature>
<dbReference type="InterPro" id="IPR006887">
    <property type="entry name" value="P4R3-like_central_dom"/>
</dbReference>
<dbReference type="VEuPathDB" id="FungiDB:MELLADRAFT_116365"/>
<protein>
    <recommendedName>
        <fullName evidence="4">Serine/threonine-protein phosphatase 4 regulatory subunit 3-like central domain-containing protein</fullName>
    </recommendedName>
</protein>
<accession>F4RKG9</accession>
<feature type="compositionally biased region" description="Low complexity" evidence="3">
    <location>
        <begin position="737"/>
        <end position="759"/>
    </location>
</feature>
<dbReference type="GO" id="GO:0006974">
    <property type="term" value="P:DNA damage response"/>
    <property type="evidence" value="ECO:0007669"/>
    <property type="project" value="TreeGrafter"/>
</dbReference>
<sequence length="790" mass="87350">MIKWASRSSFGRERVSSHILRRDYVKKLEAIKTEAEDLESLKDLNALCTLVHSILMLNDAAIYEYCLQDDIVLIVAGILDYDPEFGNQKASYHSDLSDQTRFKQVIPIKDPTITSKIHQTYRLQYFKDIILARILDDSTFSIINSMIFFNQIDIVQYLHSNDEFMRELFGIFDERTAPAAADSSPVIGPSLPPSMLVTTSSDLSEPPSIERKIDGILFIQQLCGMAKHLQPPSRIGFFRSLAERGVLKVIEFGLSKRPVPDGQQNQTTAPDQEDPLDDSAIKSAICEILITIIDYDPKCVRNYCVKQHLQKTRNLVECLIDLLLLETDLGLKAQLAEAVRILVDTYTGAGGGGMMPMQVGPDSSRKEDPENEMFLDFFYNFCVSQLTAPIFDLPEYNDAKVVLNTNLPAKVACLLIFDRYKFVQLSALRFFRSFLGKDDDHFNRFLIKHDLFMPVLDLLIRQGSKDNLLSSACLEFFETIRLKNPKPALNHLMERDATRIKQLSQKLVTFKNLIARWEMNNDPPPPQASSSTATVVGSSGDTGLHPLRNIGSWSRTRTLDAEEESYFNHDSDEESDEDHQKQDSQISKTATHSVLPIAIPTIPSTLVKPMGLTGSGSESGTSNGRKRYRSGSLVSEDGSPQSRTGGLTRSRTHSGLISSDSSNRSKSTKAEIPAVTSGAPLVDYSDEEDEEGEETEQDKPEPPKRRKNEDEEDEGVFGRLKRGSTPMIRSSGGSGSVGFTFPSASLTSSTTATSSSPSSGGNGKNPAAKIVLSFGKSSSTSSSSSGNAEN</sequence>
<dbReference type="GO" id="GO:0072542">
    <property type="term" value="F:protein phosphatase activator activity"/>
    <property type="evidence" value="ECO:0007669"/>
    <property type="project" value="TreeGrafter"/>
</dbReference>
<dbReference type="STRING" id="747676.F4RKG9"/>
<evidence type="ECO:0000256" key="3">
    <source>
        <dbReference type="SAM" id="MobiDB-lite"/>
    </source>
</evidence>
<feature type="compositionally biased region" description="Low complexity" evidence="3">
    <location>
        <begin position="611"/>
        <end position="623"/>
    </location>
</feature>
<dbReference type="OrthoDB" id="27483at2759"/>
<feature type="compositionally biased region" description="Polar residues" evidence="3">
    <location>
        <begin position="638"/>
        <end position="657"/>
    </location>
</feature>
<dbReference type="GO" id="GO:0005654">
    <property type="term" value="C:nucleoplasm"/>
    <property type="evidence" value="ECO:0007669"/>
    <property type="project" value="TreeGrafter"/>
</dbReference>
<feature type="compositionally biased region" description="Low complexity" evidence="3">
    <location>
        <begin position="777"/>
        <end position="790"/>
    </location>
</feature>
<gene>
    <name evidence="5" type="ORF">MELLADRAFT_116365</name>
</gene>
<dbReference type="InParanoid" id="F4RKG9"/>
<keyword evidence="2" id="KW-0539">Nucleus</keyword>
<organism evidence="6">
    <name type="scientific">Melampsora larici-populina (strain 98AG31 / pathotype 3-4-7)</name>
    <name type="common">Poplar leaf rust fungus</name>
    <dbReference type="NCBI Taxonomy" id="747676"/>
    <lineage>
        <taxon>Eukaryota</taxon>
        <taxon>Fungi</taxon>
        <taxon>Dikarya</taxon>
        <taxon>Basidiomycota</taxon>
        <taxon>Pucciniomycotina</taxon>
        <taxon>Pucciniomycetes</taxon>
        <taxon>Pucciniales</taxon>
        <taxon>Melampsoraceae</taxon>
        <taxon>Melampsora</taxon>
    </lineage>
</organism>
<evidence type="ECO:0000256" key="2">
    <source>
        <dbReference type="ARBA" id="ARBA00023242"/>
    </source>
</evidence>
<evidence type="ECO:0000313" key="6">
    <source>
        <dbReference type="Proteomes" id="UP000001072"/>
    </source>
</evidence>
<dbReference type="RefSeq" id="XP_007409536.1">
    <property type="nucleotide sequence ID" value="XM_007409474.1"/>
</dbReference>
<dbReference type="SUPFAM" id="SSF48371">
    <property type="entry name" value="ARM repeat"/>
    <property type="match status" value="1"/>
</dbReference>
<dbReference type="GeneID" id="18925799"/>
<dbReference type="PANTHER" id="PTHR23318">
    <property type="entry name" value="ATP SYNTHASE GAMMA-RELATED"/>
    <property type="match status" value="1"/>
</dbReference>
<dbReference type="FunCoup" id="F4RKG9">
    <property type="interactions" value="592"/>
</dbReference>
<name>F4RKG9_MELLP</name>
<dbReference type="KEGG" id="mlr:MELLADRAFT_116365"/>
<feature type="domain" description="Serine/threonine-protein phosphatase 4 regulatory subunit 3-like central" evidence="4">
    <location>
        <begin position="400"/>
        <end position="518"/>
    </location>
</feature>
<feature type="region of interest" description="Disordered" evidence="3">
    <location>
        <begin position="518"/>
        <end position="549"/>
    </location>
</feature>
<dbReference type="eggNOG" id="KOG2175">
    <property type="taxonomic scope" value="Eukaryota"/>
</dbReference>
<dbReference type="InterPro" id="IPR016024">
    <property type="entry name" value="ARM-type_fold"/>
</dbReference>
<evidence type="ECO:0000256" key="1">
    <source>
        <dbReference type="ARBA" id="ARBA00004123"/>
    </source>
</evidence>
<dbReference type="Pfam" id="PF04802">
    <property type="entry name" value="PP4R3"/>
    <property type="match status" value="2"/>
</dbReference>
<dbReference type="EMBL" id="GL883105">
    <property type="protein sequence ID" value="EGG07094.1"/>
    <property type="molecule type" value="Genomic_DNA"/>
</dbReference>
<reference evidence="6" key="1">
    <citation type="journal article" date="2011" name="Proc. Natl. Acad. Sci. U.S.A.">
        <title>Obligate biotrophy features unraveled by the genomic analysis of rust fungi.</title>
        <authorList>
            <person name="Duplessis S."/>
            <person name="Cuomo C.A."/>
            <person name="Lin Y.-C."/>
            <person name="Aerts A."/>
            <person name="Tisserant E."/>
            <person name="Veneault-Fourrey C."/>
            <person name="Joly D.L."/>
            <person name="Hacquard S."/>
            <person name="Amselem J."/>
            <person name="Cantarel B.L."/>
            <person name="Chiu R."/>
            <person name="Coutinho P.M."/>
            <person name="Feau N."/>
            <person name="Field M."/>
            <person name="Frey P."/>
            <person name="Gelhaye E."/>
            <person name="Goldberg J."/>
            <person name="Grabherr M.G."/>
            <person name="Kodira C.D."/>
            <person name="Kohler A."/>
            <person name="Kuees U."/>
            <person name="Lindquist E.A."/>
            <person name="Lucas S.M."/>
            <person name="Mago R."/>
            <person name="Mauceli E."/>
            <person name="Morin E."/>
            <person name="Murat C."/>
            <person name="Pangilinan J.L."/>
            <person name="Park R."/>
            <person name="Pearson M."/>
            <person name="Quesneville H."/>
            <person name="Rouhier N."/>
            <person name="Sakthikumar S."/>
            <person name="Salamov A.A."/>
            <person name="Schmutz J."/>
            <person name="Selles B."/>
            <person name="Shapiro H."/>
            <person name="Tanguay P."/>
            <person name="Tuskan G.A."/>
            <person name="Henrissat B."/>
            <person name="Van de Peer Y."/>
            <person name="Rouze P."/>
            <person name="Ellis J.G."/>
            <person name="Dodds P.N."/>
            <person name="Schein J.E."/>
            <person name="Zhong S."/>
            <person name="Hamelin R.C."/>
            <person name="Grigoriev I.V."/>
            <person name="Szabo L.J."/>
            <person name="Martin F."/>
        </authorList>
    </citation>
    <scope>NUCLEOTIDE SEQUENCE [LARGE SCALE GENOMIC DNA]</scope>
    <source>
        <strain evidence="6">98AG31 / pathotype 3-4-7</strain>
    </source>
</reference>
<keyword evidence="6" id="KW-1185">Reference proteome</keyword>
<dbReference type="HOGENOM" id="CLU_004909_0_1_1"/>
<dbReference type="InterPro" id="IPR051137">
    <property type="entry name" value="PP4R3-like"/>
</dbReference>
<feature type="compositionally biased region" description="Acidic residues" evidence="3">
    <location>
        <begin position="684"/>
        <end position="696"/>
    </location>
</feature>